<keyword evidence="3" id="KW-1185">Reference proteome</keyword>
<evidence type="ECO:0000313" key="4">
    <source>
        <dbReference type="RefSeq" id="XP_052754801.1"/>
    </source>
</evidence>
<dbReference type="InterPro" id="IPR001584">
    <property type="entry name" value="Integrase_cat-core"/>
</dbReference>
<evidence type="ECO:0000256" key="1">
    <source>
        <dbReference type="ARBA" id="ARBA00012493"/>
    </source>
</evidence>
<dbReference type="Gene3D" id="1.10.340.70">
    <property type="match status" value="1"/>
</dbReference>
<dbReference type="InterPro" id="IPR041588">
    <property type="entry name" value="Integrase_H2C2"/>
</dbReference>
<dbReference type="Pfam" id="PF17921">
    <property type="entry name" value="Integrase_H2C2"/>
    <property type="match status" value="1"/>
</dbReference>
<dbReference type="PANTHER" id="PTHR37984:SF5">
    <property type="entry name" value="PROTEIN NYNRIN-LIKE"/>
    <property type="match status" value="1"/>
</dbReference>
<gene>
    <name evidence="4" type="primary">LOC128201538</name>
</gene>
<proteinExistence type="predicted"/>
<dbReference type="EC" id="2.7.7.49" evidence="1"/>
<evidence type="ECO:0000313" key="3">
    <source>
        <dbReference type="Proteomes" id="UP001652740"/>
    </source>
</evidence>
<dbReference type="InterPro" id="IPR012337">
    <property type="entry name" value="RNaseH-like_sf"/>
</dbReference>
<feature type="domain" description="Integrase catalytic" evidence="2">
    <location>
        <begin position="164"/>
        <end position="316"/>
    </location>
</feature>
<evidence type="ECO:0000259" key="2">
    <source>
        <dbReference type="PROSITE" id="PS50994"/>
    </source>
</evidence>
<sequence>MADYLSRMPNPHKKPSLSEVLIHKIDTRHQMGKLHDLPISDILRNEVKKDPIVKKVNEFLKTGWRLDNLSEELRPYLRKRCELPLEDKILMWHGRIVVPYSLRNSVMKFLHKGHPGISAMRALARHYVWWPSIDEDIDMWVKRCSNCQENRPNITELPVYSWSIPDDPWERVHVDFAGPFEGKFWLVLCDALSKWIEIKPMSTITTTKLCNELDTSFTSFSLPQIIVSDNGPQFTSQQFQEYCKCNGIRHVKSSPYHPRTNSLAERLVRTLKTRMSASTCDELSSKKRLENFLFTYRITPRTDTGKSPAEILLGRQLRCLLDNIKPNPRRSLRYRQFQANIEHDKEMFYNPGENVYVRSRDDKYWKPATVTRRTHRYSYLINTPVGMKKFHADQIRKQIIEEHLSPPNNTQDSQGMQQNIPTCSKERNLPLASTQPVVQAQFEIIPMRCNDKTPKYSTKMAFKPNVLERSSLPPTVEG</sequence>
<accession>A0ABM3MTW3</accession>
<dbReference type="RefSeq" id="XP_052754801.1">
    <property type="nucleotide sequence ID" value="XM_052898841.1"/>
</dbReference>
<dbReference type="InterPro" id="IPR036397">
    <property type="entry name" value="RNaseH_sf"/>
</dbReference>
<name>A0ABM3MTW3_GALME</name>
<reference evidence="4" key="1">
    <citation type="submission" date="2025-08" db="UniProtKB">
        <authorList>
            <consortium name="RefSeq"/>
        </authorList>
    </citation>
    <scope>IDENTIFICATION</scope>
    <source>
        <tissue evidence="4">Whole larvae</tissue>
    </source>
</reference>
<dbReference type="PROSITE" id="PS50994">
    <property type="entry name" value="INTEGRASE"/>
    <property type="match status" value="1"/>
</dbReference>
<dbReference type="InterPro" id="IPR050951">
    <property type="entry name" value="Retrovirus_Pol_polyprotein"/>
</dbReference>
<dbReference type="Gene3D" id="3.30.420.10">
    <property type="entry name" value="Ribonuclease H-like superfamily/Ribonuclease H"/>
    <property type="match status" value="1"/>
</dbReference>
<dbReference type="GeneID" id="128201538"/>
<dbReference type="PANTHER" id="PTHR37984">
    <property type="entry name" value="PROTEIN CBG26694"/>
    <property type="match status" value="1"/>
</dbReference>
<dbReference type="Pfam" id="PF00665">
    <property type="entry name" value="rve"/>
    <property type="match status" value="1"/>
</dbReference>
<organism evidence="3 4">
    <name type="scientific">Galleria mellonella</name>
    <name type="common">Greater wax moth</name>
    <dbReference type="NCBI Taxonomy" id="7137"/>
    <lineage>
        <taxon>Eukaryota</taxon>
        <taxon>Metazoa</taxon>
        <taxon>Ecdysozoa</taxon>
        <taxon>Arthropoda</taxon>
        <taxon>Hexapoda</taxon>
        <taxon>Insecta</taxon>
        <taxon>Pterygota</taxon>
        <taxon>Neoptera</taxon>
        <taxon>Endopterygota</taxon>
        <taxon>Lepidoptera</taxon>
        <taxon>Glossata</taxon>
        <taxon>Ditrysia</taxon>
        <taxon>Pyraloidea</taxon>
        <taxon>Pyralidae</taxon>
        <taxon>Galleriinae</taxon>
        <taxon>Galleria</taxon>
    </lineage>
</organism>
<dbReference type="SUPFAM" id="SSF53098">
    <property type="entry name" value="Ribonuclease H-like"/>
    <property type="match status" value="1"/>
</dbReference>
<protein>
    <recommendedName>
        <fullName evidence="1">RNA-directed DNA polymerase</fullName>
        <ecNumber evidence="1">2.7.7.49</ecNumber>
    </recommendedName>
</protein>
<dbReference type="Proteomes" id="UP001652740">
    <property type="component" value="Unplaced"/>
</dbReference>